<proteinExistence type="predicted"/>
<dbReference type="STRING" id="657014.SAMN04488092_108102"/>
<reference evidence="1 2" key="1">
    <citation type="submission" date="2016-10" db="EMBL/GenBank/DDBJ databases">
        <authorList>
            <person name="de Groot N.N."/>
        </authorList>
    </citation>
    <scope>NUCLEOTIDE SEQUENCE [LARGE SCALE GENOMIC DNA]</scope>
    <source>
        <strain evidence="1 2">DSM 22007</strain>
    </source>
</reference>
<sequence length="451" mass="50310">MKNFWDGELVGKKELLRLLTRDGKWLRWEGEKEDPDDPSKKPKAGCKDQVEEALLAALHSTNVVVLLGSGASFSAKNEGGPNAPGMGDLWHAVRDAVSEGNLVDHKEFDDLAKKVMGGLPQNDSEGKQKAGDIESLLSLCKMQIELLNIRAKNDPDFADGPWLDELIEFVRVAENTILGKVGFVGAGTDLPAQLAFLKKFARRSPEKPRVKLFTTNYDLCVETAGLRLGVVLIDGFSHSAEQRFNRDHFDHDIVRRAASGTKADYLDGVFHLYKLHGSVDWRRRSDEVVIRSVDAPGEDRKPVLIYPRSSKYQEAFGSPYLDMFAALQAALREPDTTLIVSGFGFADDHISAPIWSAIETNLSLRLVLCDRGFVEHQKLFDEDVQEIDLDLGGQRHYQSKIARLVQQGDTRITMLNGRFEDLADALPMISGKTDRQLLRDRLEKLREGDGA</sequence>
<dbReference type="EMBL" id="FOEP01000008">
    <property type="protein sequence ID" value="SEQ54576.1"/>
    <property type="molecule type" value="Genomic_DNA"/>
</dbReference>
<dbReference type="AlphaFoldDB" id="A0A1H9GWS9"/>
<dbReference type="Pfam" id="PF13289">
    <property type="entry name" value="SIR2_2"/>
    <property type="match status" value="1"/>
</dbReference>
<evidence type="ECO:0000313" key="1">
    <source>
        <dbReference type="EMBL" id="SEQ54576.1"/>
    </source>
</evidence>
<gene>
    <name evidence="1" type="ORF">SAMN04488092_108102</name>
</gene>
<accession>A0A1H9GWS9</accession>
<organism evidence="1 2">
    <name type="scientific">Thalassovita taeanensis</name>
    <dbReference type="NCBI Taxonomy" id="657014"/>
    <lineage>
        <taxon>Bacteria</taxon>
        <taxon>Pseudomonadati</taxon>
        <taxon>Pseudomonadota</taxon>
        <taxon>Alphaproteobacteria</taxon>
        <taxon>Rhodobacterales</taxon>
        <taxon>Roseobacteraceae</taxon>
        <taxon>Thalassovita</taxon>
    </lineage>
</organism>
<dbReference type="OrthoDB" id="9808492at2"/>
<evidence type="ECO:0000313" key="2">
    <source>
        <dbReference type="Proteomes" id="UP000198634"/>
    </source>
</evidence>
<name>A0A1H9GWS9_9RHOB</name>
<keyword evidence="2" id="KW-1185">Reference proteome</keyword>
<protein>
    <submittedName>
        <fullName evidence="1">SIR2-like domain-containing protein</fullName>
    </submittedName>
</protein>
<dbReference type="Proteomes" id="UP000198634">
    <property type="component" value="Unassembled WGS sequence"/>
</dbReference>